<evidence type="ECO:0000313" key="1">
    <source>
        <dbReference type="EMBL" id="DAD88216.1"/>
    </source>
</evidence>
<name>A0A8S5N162_9CAUD</name>
<reference evidence="1" key="1">
    <citation type="journal article" date="2021" name="Proc. Natl. Acad. Sci. U.S.A.">
        <title>A Catalog of Tens of Thousands of Viruses from Human Metagenomes Reveals Hidden Associations with Chronic Diseases.</title>
        <authorList>
            <person name="Tisza M.J."/>
            <person name="Buck C.B."/>
        </authorList>
    </citation>
    <scope>NUCLEOTIDE SEQUENCE</scope>
    <source>
        <strain evidence="1">CtXQq5</strain>
    </source>
</reference>
<protein>
    <submittedName>
        <fullName evidence="1">Uncharacterized protein</fullName>
    </submittedName>
</protein>
<organism evidence="1">
    <name type="scientific">Siphoviridae sp. ctXQq5</name>
    <dbReference type="NCBI Taxonomy" id="2826368"/>
    <lineage>
        <taxon>Viruses</taxon>
        <taxon>Duplodnaviria</taxon>
        <taxon>Heunggongvirae</taxon>
        <taxon>Uroviricota</taxon>
        <taxon>Caudoviricetes</taxon>
    </lineage>
</organism>
<sequence>MSKMDISTPNTAFENLQDGAILLFQKNSDGTFSPISLERSHGRLIQGILAECSKENPLCVLKEVRLKQLT</sequence>
<accession>A0A8S5N162</accession>
<dbReference type="EMBL" id="BK015037">
    <property type="protein sequence ID" value="DAD88216.1"/>
    <property type="molecule type" value="Genomic_DNA"/>
</dbReference>
<proteinExistence type="predicted"/>